<dbReference type="GO" id="GO:0000987">
    <property type="term" value="F:cis-regulatory region sequence-specific DNA binding"/>
    <property type="evidence" value="ECO:0007669"/>
    <property type="project" value="InterPro"/>
</dbReference>
<dbReference type="GO" id="GO:0045944">
    <property type="term" value="P:positive regulation of transcription by RNA polymerase II"/>
    <property type="evidence" value="ECO:0007669"/>
    <property type="project" value="InterPro"/>
</dbReference>
<organism evidence="7 8">
    <name type="scientific">Kwoniella shandongensis</name>
    <dbReference type="NCBI Taxonomy" id="1734106"/>
    <lineage>
        <taxon>Eukaryota</taxon>
        <taxon>Fungi</taxon>
        <taxon>Dikarya</taxon>
        <taxon>Basidiomycota</taxon>
        <taxon>Agaricomycotina</taxon>
        <taxon>Tremellomycetes</taxon>
        <taxon>Tremellales</taxon>
        <taxon>Cryptococcaceae</taxon>
        <taxon>Kwoniella</taxon>
    </lineage>
</organism>
<keyword evidence="2" id="KW-0805">Transcription regulation</keyword>
<keyword evidence="3" id="KW-0238">DNA-binding</keyword>
<dbReference type="Pfam" id="PF00319">
    <property type="entry name" value="SRF-TF"/>
    <property type="match status" value="1"/>
</dbReference>
<dbReference type="PANTHER" id="PTHR48019">
    <property type="entry name" value="SERUM RESPONSE FACTOR HOMOLOG"/>
    <property type="match status" value="1"/>
</dbReference>
<evidence type="ECO:0000313" key="7">
    <source>
        <dbReference type="EMBL" id="WWD18834.1"/>
    </source>
</evidence>
<dbReference type="OrthoDB" id="2284405at2759"/>
<dbReference type="CDD" id="cd00266">
    <property type="entry name" value="MADS_SRF_like"/>
    <property type="match status" value="1"/>
</dbReference>
<feature type="compositionally biased region" description="Polar residues" evidence="6">
    <location>
        <begin position="361"/>
        <end position="370"/>
    </location>
</feature>
<dbReference type="GO" id="GO:0000981">
    <property type="term" value="F:DNA-binding transcription factor activity, RNA polymerase II-specific"/>
    <property type="evidence" value="ECO:0007669"/>
    <property type="project" value="InterPro"/>
</dbReference>
<gene>
    <name evidence="7" type="ORF">CI109_103289</name>
</gene>
<feature type="compositionally biased region" description="Polar residues" evidence="6">
    <location>
        <begin position="109"/>
        <end position="124"/>
    </location>
</feature>
<feature type="region of interest" description="Disordered" evidence="6">
    <location>
        <begin position="317"/>
        <end position="506"/>
    </location>
</feature>
<accession>A0A5M6BRR4</accession>
<evidence type="ECO:0000256" key="4">
    <source>
        <dbReference type="ARBA" id="ARBA00023163"/>
    </source>
</evidence>
<reference evidence="7" key="1">
    <citation type="submission" date="2017-08" db="EMBL/GenBank/DDBJ databases">
        <authorList>
            <person name="Cuomo C."/>
            <person name="Billmyre B."/>
            <person name="Heitman J."/>
        </authorList>
    </citation>
    <scope>NUCLEOTIDE SEQUENCE</scope>
    <source>
        <strain evidence="7">CBS 12478</strain>
    </source>
</reference>
<name>A0A5M6BRR4_9TREE</name>
<dbReference type="SUPFAM" id="SSF55455">
    <property type="entry name" value="SRF-like"/>
    <property type="match status" value="1"/>
</dbReference>
<dbReference type="Gene3D" id="3.40.1810.10">
    <property type="entry name" value="Transcription factor, MADS-box"/>
    <property type="match status" value="1"/>
</dbReference>
<evidence type="ECO:0000256" key="3">
    <source>
        <dbReference type="ARBA" id="ARBA00023125"/>
    </source>
</evidence>
<reference evidence="7" key="2">
    <citation type="submission" date="2024-01" db="EMBL/GenBank/DDBJ databases">
        <title>Comparative genomics of Cryptococcus and Kwoniella reveals pathogenesis evolution and contrasting modes of karyotype evolution via chromosome fusion or intercentromeric recombination.</title>
        <authorList>
            <person name="Coelho M.A."/>
            <person name="David-Palma M."/>
            <person name="Shea T."/>
            <person name="Bowers K."/>
            <person name="McGinley-Smith S."/>
            <person name="Mohammad A.W."/>
            <person name="Gnirke A."/>
            <person name="Yurkov A.M."/>
            <person name="Nowrousian M."/>
            <person name="Sun S."/>
            <person name="Cuomo C.A."/>
            <person name="Heitman J."/>
        </authorList>
    </citation>
    <scope>NUCLEOTIDE SEQUENCE</scope>
    <source>
        <strain evidence="7">CBS 12478</strain>
    </source>
</reference>
<dbReference type="GeneID" id="43591330"/>
<dbReference type="PRINTS" id="PR00404">
    <property type="entry name" value="MADSDOMAIN"/>
</dbReference>
<dbReference type="KEGG" id="ksn:43591330"/>
<feature type="compositionally biased region" description="Basic and acidic residues" evidence="6">
    <location>
        <begin position="495"/>
        <end position="506"/>
    </location>
</feature>
<dbReference type="FunFam" id="3.40.1810.10:FF:000002">
    <property type="entry name" value="Serum response factor b"/>
    <property type="match status" value="1"/>
</dbReference>
<dbReference type="Proteomes" id="UP000322225">
    <property type="component" value="Chromosome 5"/>
</dbReference>
<evidence type="ECO:0000256" key="5">
    <source>
        <dbReference type="ARBA" id="ARBA00023242"/>
    </source>
</evidence>
<feature type="region of interest" description="Disordered" evidence="6">
    <location>
        <begin position="109"/>
        <end position="180"/>
    </location>
</feature>
<feature type="region of interest" description="Disordered" evidence="6">
    <location>
        <begin position="270"/>
        <end position="289"/>
    </location>
</feature>
<dbReference type="PROSITE" id="PS00350">
    <property type="entry name" value="MADS_BOX_1"/>
    <property type="match status" value="1"/>
</dbReference>
<evidence type="ECO:0000313" key="8">
    <source>
        <dbReference type="Proteomes" id="UP000322225"/>
    </source>
</evidence>
<protein>
    <submittedName>
        <fullName evidence="7">Uncharacterized protein</fullName>
    </submittedName>
</protein>
<keyword evidence="4" id="KW-0804">Transcription</keyword>
<dbReference type="InterPro" id="IPR002100">
    <property type="entry name" value="TF_MADSbox"/>
</dbReference>
<keyword evidence="8" id="KW-1185">Reference proteome</keyword>
<dbReference type="InterPro" id="IPR050142">
    <property type="entry name" value="MADS-box/MEF2_TF"/>
</dbReference>
<dbReference type="PROSITE" id="PS50066">
    <property type="entry name" value="MADS_BOX_2"/>
    <property type="match status" value="1"/>
</dbReference>
<dbReference type="InterPro" id="IPR033897">
    <property type="entry name" value="SRF-like_MADS-box"/>
</dbReference>
<feature type="compositionally biased region" description="Basic residues" evidence="6">
    <location>
        <begin position="348"/>
        <end position="360"/>
    </location>
</feature>
<feature type="compositionally biased region" description="Basic residues" evidence="6">
    <location>
        <begin position="466"/>
        <end position="482"/>
    </location>
</feature>
<feature type="compositionally biased region" description="Acidic residues" evidence="6">
    <location>
        <begin position="136"/>
        <end position="159"/>
    </location>
</feature>
<proteinExistence type="predicted"/>
<dbReference type="GO" id="GO:0046983">
    <property type="term" value="F:protein dimerization activity"/>
    <property type="evidence" value="ECO:0007669"/>
    <property type="project" value="InterPro"/>
</dbReference>
<keyword evidence="5" id="KW-0539">Nucleus</keyword>
<dbReference type="AlphaFoldDB" id="A0A5M6BRR4"/>
<evidence type="ECO:0000256" key="2">
    <source>
        <dbReference type="ARBA" id="ARBA00023015"/>
    </source>
</evidence>
<dbReference type="InterPro" id="IPR036879">
    <property type="entry name" value="TF_MADSbox_sf"/>
</dbReference>
<sequence>MNPSPPAILQATTTTTTVEKPNPFAPRLTPAFSLTIPDTANSKTPRTVSITMEDYITDSKDENGLDLDMVHDFGAEGLGVDMRDFTNHTEEGEESKEEILNEAELATTLVPQDQLTPQPPTSASGMGDVPSSAGVDVDDMFQTETGLEGDDDEDDDGDVTEGPSGKRVRSNEAGGFTYVEKDGEPSRRKIRIEYISDKSRRHITFSKRKAGIMKKAYELSILTGTQVLLLVVSETGLVYTFTTTKLQPLVQKAEGKNLIQACLNAPDGFGPDGQPLGGPVPATKSKNGGLAIRPHKLTAAASAAMAASAQAASEEQQSAAAAASAHQHQQNQVDAAASVGQGTPVSARPKKRMPSGKKRQTSTSAGSQIQGPPELEIPPVPSIPEIHRQASPHNPHPSSGGLIDPSLHSPMSAGFHIPPEYQQGLSPGGQQPGAQGGQGGHYAYPPPPPPGQDGSGYPYYAPPPQQHHHHQHQQYMNIHHHQQQQMFQQQQQQAQRERERMMGMGM</sequence>
<evidence type="ECO:0000256" key="1">
    <source>
        <dbReference type="ARBA" id="ARBA00004123"/>
    </source>
</evidence>
<feature type="compositionally biased region" description="Gly residues" evidence="6">
    <location>
        <begin position="426"/>
        <end position="440"/>
    </location>
</feature>
<feature type="compositionally biased region" description="Low complexity" evidence="6">
    <location>
        <begin position="483"/>
        <end position="494"/>
    </location>
</feature>
<feature type="compositionally biased region" description="Low complexity" evidence="6">
    <location>
        <begin position="317"/>
        <end position="330"/>
    </location>
</feature>
<evidence type="ECO:0000256" key="6">
    <source>
        <dbReference type="SAM" id="MobiDB-lite"/>
    </source>
</evidence>
<dbReference type="SMART" id="SM00432">
    <property type="entry name" value="MADS"/>
    <property type="match status" value="1"/>
</dbReference>
<dbReference type="GO" id="GO:0005634">
    <property type="term" value="C:nucleus"/>
    <property type="evidence" value="ECO:0007669"/>
    <property type="project" value="UniProtKB-SubCell"/>
</dbReference>
<dbReference type="RefSeq" id="XP_031858516.1">
    <property type="nucleotide sequence ID" value="XM_032007162.1"/>
</dbReference>
<dbReference type="EMBL" id="CP144055">
    <property type="protein sequence ID" value="WWD18834.1"/>
    <property type="molecule type" value="Genomic_DNA"/>
</dbReference>
<comment type="subcellular location">
    <subcellularLocation>
        <location evidence="1">Nucleus</location>
    </subcellularLocation>
</comment>